<reference evidence="2" key="1">
    <citation type="submission" date="2015-11" db="EMBL/GenBank/DDBJ databases">
        <authorList>
            <person name="Seth-Smith H.M.B."/>
        </authorList>
    </citation>
    <scope>NUCLEOTIDE SEQUENCE [LARGE SCALE GENOMIC DNA]</scope>
    <source>
        <strain evidence="2">2013Ark11</strain>
    </source>
</reference>
<dbReference type="AlphaFoldDB" id="A0A0S4M574"/>
<dbReference type="Proteomes" id="UP000198651">
    <property type="component" value="Chromosome I"/>
</dbReference>
<dbReference type="RefSeq" id="WP_092343607.1">
    <property type="nucleotide sequence ID" value="NZ_LN906597.1"/>
</dbReference>
<proteinExistence type="predicted"/>
<dbReference type="EMBL" id="LN906597">
    <property type="protein sequence ID" value="CUT17866.1"/>
    <property type="molecule type" value="Genomic_DNA"/>
</dbReference>
<gene>
    <name evidence="1" type="ORF">Ark11_1050</name>
</gene>
<keyword evidence="2" id="KW-1185">Reference proteome</keyword>
<accession>A0A0S4M574</accession>
<evidence type="ECO:0000313" key="2">
    <source>
        <dbReference type="Proteomes" id="UP000198651"/>
    </source>
</evidence>
<evidence type="ECO:0000313" key="1">
    <source>
        <dbReference type="EMBL" id="CUT17866.1"/>
    </source>
</evidence>
<name>A0A0S4M574_9BURK</name>
<protein>
    <submittedName>
        <fullName evidence="1">Uncharacterized protein</fullName>
    </submittedName>
</protein>
<organism evidence="1 2">
    <name type="scientific">Candidatus Ichthyocystis hellenicum</name>
    <dbReference type="NCBI Taxonomy" id="1561003"/>
    <lineage>
        <taxon>Bacteria</taxon>
        <taxon>Pseudomonadati</taxon>
        <taxon>Pseudomonadota</taxon>
        <taxon>Betaproteobacteria</taxon>
        <taxon>Burkholderiales</taxon>
        <taxon>Candidatus Ichthyocystis</taxon>
    </lineage>
</organism>
<sequence>MLPYCSKNNFTANNLGEEKNIKKDNTESVTDHSYCKKSYVNNDRGLASFSDIAPKDESPTNFLNFHTHEELYQENNYEEKLLLPDIFKLTKLDEPNLDTTVNFSPYPYINKTTTSCTVKRLLIENEPLLSSPEPKRIYLKQSIDNEELCTAPSLNFTEQIIKTKKTMKDIEPSVQNLPISEQPSPPERPAPNVMKKKVSLRPYHRNNLYHTEPTISVYRDAIKKIGIDGTGLFKNRVLEEIYVTRSSNFIKSSVSLYTTYAKVRKYVLEKMFTCLNDITATSDVLIRPGMSISDLIFSCTSNNIFFEKLREKCREIVENIQATPDKSLSYLIQSYISFYHNDNLNSIYKKSKFFVKKDRLIIKLKELIINTISDLPDSIVHEIKKFNKVQIVQGLFLDMHGVFVSKSLIRDINLLFNSNKNKFVNGGSDDNLNLFNRLLGKIGNLVRSSCIFQDGVFLPNKHTVEKLSKYILSDIYGVSSKFHKKLKLSYKNISKPHQLINHAKLSTNYKKVLTDIYVKEELPSPKSYLTSKPRRTSSETIDIKIEKFGLKPYHRKNLRSTEFTLSIYEYAIKKIDIDSNESFKNSILEEIGPYIANKGFTKSYINLSPTYLNVRKYVLDMISPHINNIIYTSDVLITLGMSVSDMKHNCMSNNIFFEKLQENCKKVVKDVLMTPDDVFSNIIQSSVNFGSYGSLNIVSKKNKFCSKVKTLIMETLLNLPNNIIDEIKNFEKGEIIRGLFSETHGVFVSKSLIRNINYLFNFNKNKLPNNNKLPDYNFDDNLYLLNNLLTKLVYLVKKSLILSEGELLFPNATTAESLSRYLLADVYGISAKFHRKLKLSEKNILNPLTLNEDISLEIKLIKEKANDDYENIESKTIEKPTLIPSKNSRWNPSFITSLNIYELAISMINIDKGDFENSLTNKIKNIPSIKKCINEKVIVNIDISATYGHIKNYILDLFYPFLKKIKKETKVEEKLQPGMTLDKLEYAYISNEVFFTKLRKFCIKLIDSIKNCTDGSITDMVQCYINLETEVPQRIAIKRNRKVKFHEDVEKLLTINISAIPDTIVNAIKLLPPHKLVGEYLSHFHDMYVDNESLTKIKPIFDFTHEKIINDPMLSRLIDEISVDMIDKFDYGKNTNKIINSHTICEGLSACNYIRKIVRDEFTNIRNNIGNYIMVMYNNKIEIADEKTRCRILEKLESDLIVMSIKTYREICTKAYKSKIRTKHIPCDSII</sequence>